<reference evidence="8" key="2">
    <citation type="submission" date="2022-10" db="EMBL/GenBank/DDBJ databases">
        <authorList>
            <consortium name="ENA_rothamsted_submissions"/>
            <consortium name="culmorum"/>
            <person name="King R."/>
        </authorList>
    </citation>
    <scope>NUCLEOTIDE SEQUENCE</scope>
</reference>
<dbReference type="Pfam" id="PF00083">
    <property type="entry name" value="Sugar_tr"/>
    <property type="match status" value="1"/>
</dbReference>
<dbReference type="FunFam" id="1.20.1250.20:FF:000249">
    <property type="entry name" value="facilitated trehalose transporter Tret1"/>
    <property type="match status" value="1"/>
</dbReference>
<proteinExistence type="predicted"/>
<dbReference type="InterPro" id="IPR003663">
    <property type="entry name" value="Sugar/inositol_transpt"/>
</dbReference>
<feature type="domain" description="Major facilitator superfamily (MFS) profile" evidence="7">
    <location>
        <begin position="60"/>
        <end position="513"/>
    </location>
</feature>
<evidence type="ECO:0000256" key="1">
    <source>
        <dbReference type="ARBA" id="ARBA00004141"/>
    </source>
</evidence>
<feature type="transmembrane region" description="Helical" evidence="6">
    <location>
        <begin position="161"/>
        <end position="178"/>
    </location>
</feature>
<feature type="transmembrane region" description="Helical" evidence="6">
    <location>
        <begin position="190"/>
        <end position="212"/>
    </location>
</feature>
<feature type="transmembrane region" description="Helical" evidence="6">
    <location>
        <begin position="457"/>
        <end position="477"/>
    </location>
</feature>
<feature type="transmembrane region" description="Helical" evidence="6">
    <location>
        <begin position="361"/>
        <end position="382"/>
    </location>
</feature>
<gene>
    <name evidence="8" type="ORF">CHIRRI_LOCUS1777</name>
</gene>
<dbReference type="AlphaFoldDB" id="A0A9N9RL54"/>
<feature type="transmembrane region" description="Helical" evidence="6">
    <location>
        <begin position="60"/>
        <end position="81"/>
    </location>
</feature>
<dbReference type="InterPro" id="IPR020846">
    <property type="entry name" value="MFS_dom"/>
</dbReference>
<evidence type="ECO:0000313" key="8">
    <source>
        <dbReference type="EMBL" id="CAG9798799.1"/>
    </source>
</evidence>
<sequence>MDPISIGASQLQLEIRSSEGKLRGNDTGEKQEDAFKEVITSCRSLSSFETTTIKTAIPQINAAIAAASFHIYVGIALSYSAVLVPQIESPDSDIPQASKTLTSLCASIVVLMVPLGSLIAGYLMDKIGRVNTIKVAIFPAIIGFVVVATAPDVYFILAGRIFMGVACAIGTSPAYVYITEVARPDLRGSLISSAPTIASLGMCLAYIGGAIFDWRTTAWLAIIFAILPVILVQLFVVESPVYLVSKGRIEDAAKSLTHLYKNYPKPDQNESLADMHLRALLRDYEKKIIGNSKLAPELALKENKKPTICQKLSEFKKPTGWKPLLILFFLFFIQQFSGIYITLFYSVTFLQDAGADEIDPFISSIFLGVVRFIMSLLNAWLLRKFKRRFLVMVSSFFMAAFMFISGAVTIWIEEGANELRIVPVICLLGFVCTSMIGLLSIPWTLTAEMFPTSIRSIGHSITFSVANILMFIAVQCYRPLLSILGGSHAVQWFFALFAIFGFFFGLCILPETHGKKLSEIEAYFEKKSPARNRVNASDIYSVSVNNKEIEQMLKRKDTA</sequence>
<dbReference type="EMBL" id="OU895877">
    <property type="protein sequence ID" value="CAG9798799.1"/>
    <property type="molecule type" value="Genomic_DNA"/>
</dbReference>
<dbReference type="SUPFAM" id="SSF103473">
    <property type="entry name" value="MFS general substrate transporter"/>
    <property type="match status" value="1"/>
</dbReference>
<keyword evidence="4 6" id="KW-0472">Membrane</keyword>
<dbReference type="PRINTS" id="PR00171">
    <property type="entry name" value="SUGRTRNSPORT"/>
</dbReference>
<evidence type="ECO:0000256" key="5">
    <source>
        <dbReference type="ARBA" id="ARBA00023180"/>
    </source>
</evidence>
<keyword evidence="9" id="KW-1185">Reference proteome</keyword>
<dbReference type="PANTHER" id="PTHR48021:SF24">
    <property type="entry name" value="MAJOR FACILITATOR SUPERFAMILY (MFS) PROFILE DOMAIN-CONTAINING PROTEIN"/>
    <property type="match status" value="1"/>
</dbReference>
<feature type="transmembrane region" description="Helical" evidence="6">
    <location>
        <begin position="135"/>
        <end position="155"/>
    </location>
</feature>
<keyword evidence="3 6" id="KW-1133">Transmembrane helix</keyword>
<feature type="transmembrane region" description="Helical" evidence="6">
    <location>
        <begin position="324"/>
        <end position="349"/>
    </location>
</feature>
<evidence type="ECO:0000256" key="2">
    <source>
        <dbReference type="ARBA" id="ARBA00022692"/>
    </source>
</evidence>
<name>A0A9N9RL54_9DIPT</name>
<feature type="transmembrane region" description="Helical" evidence="6">
    <location>
        <begin position="218"/>
        <end position="237"/>
    </location>
</feature>
<dbReference type="OrthoDB" id="6612291at2759"/>
<accession>A0A9N9RL54</accession>
<keyword evidence="2 6" id="KW-0812">Transmembrane</keyword>
<keyword evidence="5" id="KW-0325">Glycoprotein</keyword>
<reference evidence="8" key="1">
    <citation type="submission" date="2022-01" db="EMBL/GenBank/DDBJ databases">
        <authorList>
            <person name="King R."/>
        </authorList>
    </citation>
    <scope>NUCLEOTIDE SEQUENCE</scope>
</reference>
<feature type="transmembrane region" description="Helical" evidence="6">
    <location>
        <begin position="101"/>
        <end position="123"/>
    </location>
</feature>
<evidence type="ECO:0000256" key="6">
    <source>
        <dbReference type="SAM" id="Phobius"/>
    </source>
</evidence>
<feature type="transmembrane region" description="Helical" evidence="6">
    <location>
        <begin position="489"/>
        <end position="509"/>
    </location>
</feature>
<evidence type="ECO:0000313" key="9">
    <source>
        <dbReference type="Proteomes" id="UP001153620"/>
    </source>
</evidence>
<feature type="transmembrane region" description="Helical" evidence="6">
    <location>
        <begin position="389"/>
        <end position="412"/>
    </location>
</feature>
<dbReference type="GO" id="GO:0022857">
    <property type="term" value="F:transmembrane transporter activity"/>
    <property type="evidence" value="ECO:0007669"/>
    <property type="project" value="InterPro"/>
</dbReference>
<evidence type="ECO:0000259" key="7">
    <source>
        <dbReference type="PROSITE" id="PS50850"/>
    </source>
</evidence>
<dbReference type="InterPro" id="IPR036259">
    <property type="entry name" value="MFS_trans_sf"/>
</dbReference>
<evidence type="ECO:0000256" key="4">
    <source>
        <dbReference type="ARBA" id="ARBA00023136"/>
    </source>
</evidence>
<protein>
    <recommendedName>
        <fullName evidence="7">Major facilitator superfamily (MFS) profile domain-containing protein</fullName>
    </recommendedName>
</protein>
<dbReference type="Gene3D" id="1.20.1250.20">
    <property type="entry name" value="MFS general substrate transporter like domains"/>
    <property type="match status" value="1"/>
</dbReference>
<dbReference type="Proteomes" id="UP001153620">
    <property type="component" value="Chromosome 1"/>
</dbReference>
<dbReference type="InterPro" id="IPR005828">
    <property type="entry name" value="MFS_sugar_transport-like"/>
</dbReference>
<comment type="subcellular location">
    <subcellularLocation>
        <location evidence="1">Membrane</location>
        <topology evidence="1">Multi-pass membrane protein</topology>
    </subcellularLocation>
</comment>
<dbReference type="PROSITE" id="PS50850">
    <property type="entry name" value="MFS"/>
    <property type="match status" value="1"/>
</dbReference>
<dbReference type="PANTHER" id="PTHR48021">
    <property type="match status" value="1"/>
</dbReference>
<dbReference type="GO" id="GO:0016020">
    <property type="term" value="C:membrane"/>
    <property type="evidence" value="ECO:0007669"/>
    <property type="project" value="UniProtKB-SubCell"/>
</dbReference>
<evidence type="ECO:0000256" key="3">
    <source>
        <dbReference type="ARBA" id="ARBA00022989"/>
    </source>
</evidence>
<feature type="transmembrane region" description="Helical" evidence="6">
    <location>
        <begin position="424"/>
        <end position="445"/>
    </location>
</feature>
<organism evidence="8 9">
    <name type="scientific">Chironomus riparius</name>
    <dbReference type="NCBI Taxonomy" id="315576"/>
    <lineage>
        <taxon>Eukaryota</taxon>
        <taxon>Metazoa</taxon>
        <taxon>Ecdysozoa</taxon>
        <taxon>Arthropoda</taxon>
        <taxon>Hexapoda</taxon>
        <taxon>Insecta</taxon>
        <taxon>Pterygota</taxon>
        <taxon>Neoptera</taxon>
        <taxon>Endopterygota</taxon>
        <taxon>Diptera</taxon>
        <taxon>Nematocera</taxon>
        <taxon>Chironomoidea</taxon>
        <taxon>Chironomidae</taxon>
        <taxon>Chironominae</taxon>
        <taxon>Chironomus</taxon>
    </lineage>
</organism>
<dbReference type="InterPro" id="IPR050549">
    <property type="entry name" value="MFS_Trehalose_Transporter"/>
</dbReference>